<dbReference type="GeneID" id="66305635"/>
<evidence type="ECO:0008006" key="4">
    <source>
        <dbReference type="Google" id="ProtNLM"/>
    </source>
</evidence>
<protein>
    <recommendedName>
        <fullName evidence="4">RHS repeat protein</fullName>
    </recommendedName>
</protein>
<dbReference type="EMBL" id="VVYV01000055">
    <property type="protein sequence ID" value="KAA5413212.1"/>
    <property type="molecule type" value="Genomic_DNA"/>
</dbReference>
<dbReference type="Proteomes" id="UP000448877">
    <property type="component" value="Unassembled WGS sequence"/>
</dbReference>
<keyword evidence="1" id="KW-0732">Signal</keyword>
<proteinExistence type="predicted"/>
<name>A0A108T1N2_9BACE</name>
<gene>
    <name evidence="2" type="ORF">F2Y81_23480</name>
</gene>
<sequence length="1024" mass="116291">MKRYIFILFFFATLFPFAAHAGSELPYIAPSVPTSPQAAAFKMYGDVAVNPAMGVPDISIPLFNIEHHGYQLPLSLKYNPTPFHPGYNYDVFGRGWALSVSSCISRSIECMPDETTGFKLDTDQFGKSYRNFTEATMNRLNLKYDLFTATLPDGSSFDFVIRIKYDGKLEYVVSGGRDVKITHVADASKIYSFKVVDEQGIEYSFDGADTTFAGPGCTITPYGTAYVSWQLTSIRLPHSAELITFAYGKSISSNYGRQQVEPAVRFHHIYEVDGDPDRFDVTFQTYTQQHAYQMKLLTSIAYGSTTINIDYQDGSDSEHYNYAKAINIRDNGTLIRKINLEQHQGILHYHGSGNLPFSTLDKITLLGSNGITSETYQCGYTSSSASFGGTDHWGNLNYRSDIHNVACLNLFVGFDVSRAASSTYVVDVPKDGDDLSPLDKVRISNSYANTRTPSSAEAHCVLNKLTYPTGGYTEFHFENHEFFTFTDYDGDYIHNKKRRIKTQATGFRIREIVNYTAEGVRSDSKHYCYGQTDYDANGGIGGRYFHTGAGEPTLDPTIQTYMTYQSSEPIPMSVLNMVLGLDPSGQYRSFNYNPFMSYDPSAGLIAAKWEWECTFSAFNFQRLLNGRPAVVYPEVTVYYLKDGATTYTPENCNGKTVYQYDIYEAMQYDTAFFEKPQYFNNVLSYVGEKYRYNLLKEQTDYMSDGQEYKLKRRETLIWHPSGASVEGWEYSNRYGTLSFVPQTATLGDFYTFTYQLLGHSLLYQRDITIYDESETGITETEQYNYLSGNRMLKKKHVAGKLQQETNWEYPKLSQTGTTTDIIRKMVEKHIIAPVLTKKQSNSDGYEREFGEFPTQSGDTLILPTRLYQKCYATNRFHSEILAYSPNGNPREVISRDNLHTVYLWGYGDRYPIAEIKNATLAQVEAAVSSIFGMTSSALAQNSLPDAAKLKALRKHTSLSKAQVTVFTHLPLIGVSSVTDPTGKTLYYEYDELGRLKRNYYYENNIMQESEKRVLQEYDYHYRNQ</sequence>
<evidence type="ECO:0000313" key="2">
    <source>
        <dbReference type="EMBL" id="KAA5413212.1"/>
    </source>
</evidence>
<feature type="signal peptide" evidence="1">
    <location>
        <begin position="1"/>
        <end position="21"/>
    </location>
</feature>
<dbReference type="RefSeq" id="WP_007219187.1">
    <property type="nucleotide sequence ID" value="NZ_CABMLT010000040.1"/>
</dbReference>
<evidence type="ECO:0000256" key="1">
    <source>
        <dbReference type="SAM" id="SignalP"/>
    </source>
</evidence>
<evidence type="ECO:0000313" key="3">
    <source>
        <dbReference type="Proteomes" id="UP000448877"/>
    </source>
</evidence>
<accession>A0A108T1N2</accession>
<feature type="chain" id="PRO_5030020037" description="RHS repeat protein" evidence="1">
    <location>
        <begin position="22"/>
        <end position="1024"/>
    </location>
</feature>
<comment type="caution">
    <text evidence="2">The sequence shown here is derived from an EMBL/GenBank/DDBJ whole genome shotgun (WGS) entry which is preliminary data.</text>
</comment>
<reference evidence="2 3" key="1">
    <citation type="journal article" date="2019" name="Nat. Med.">
        <title>A library of human gut bacterial isolates paired with longitudinal multiomics data enables mechanistic microbiome research.</title>
        <authorList>
            <person name="Poyet M."/>
            <person name="Groussin M."/>
            <person name="Gibbons S.M."/>
            <person name="Avila-Pacheco J."/>
            <person name="Jiang X."/>
            <person name="Kearney S.M."/>
            <person name="Perrotta A.R."/>
            <person name="Berdy B."/>
            <person name="Zhao S."/>
            <person name="Lieberman T.D."/>
            <person name="Swanson P.K."/>
            <person name="Smith M."/>
            <person name="Roesemann S."/>
            <person name="Alexander J.E."/>
            <person name="Rich S.A."/>
            <person name="Livny J."/>
            <person name="Vlamakis H."/>
            <person name="Clish C."/>
            <person name="Bullock K."/>
            <person name="Deik A."/>
            <person name="Scott J."/>
            <person name="Pierce K.A."/>
            <person name="Xavier R.J."/>
            <person name="Alm E.J."/>
        </authorList>
    </citation>
    <scope>NUCLEOTIDE SEQUENCE [LARGE SCALE GENOMIC DNA]</scope>
    <source>
        <strain evidence="2 3">BIOML-A6</strain>
    </source>
</reference>
<organism evidence="2 3">
    <name type="scientific">Bacteroides cellulosilyticus</name>
    <dbReference type="NCBI Taxonomy" id="246787"/>
    <lineage>
        <taxon>Bacteria</taxon>
        <taxon>Pseudomonadati</taxon>
        <taxon>Bacteroidota</taxon>
        <taxon>Bacteroidia</taxon>
        <taxon>Bacteroidales</taxon>
        <taxon>Bacteroidaceae</taxon>
        <taxon>Bacteroides</taxon>
    </lineage>
</organism>
<dbReference type="AlphaFoldDB" id="A0A108T1N2"/>